<evidence type="ECO:0000256" key="1">
    <source>
        <dbReference type="SAM" id="MobiDB-lite"/>
    </source>
</evidence>
<name>A0A6A6DTC3_9PEZI</name>
<dbReference type="EMBL" id="ML994652">
    <property type="protein sequence ID" value="KAF2181469.1"/>
    <property type="molecule type" value="Genomic_DNA"/>
</dbReference>
<dbReference type="Proteomes" id="UP000800200">
    <property type="component" value="Unassembled WGS sequence"/>
</dbReference>
<accession>A0A6A6DTC3</accession>
<keyword evidence="3" id="KW-1185">Reference proteome</keyword>
<sequence length="64" mass="7332">MGIPGNEAADRAAKEATGWREDGRRCPPADTPPRLHPLRSTLKRWCKTQTERAWMTKWRAETKG</sequence>
<dbReference type="OrthoDB" id="3695143at2759"/>
<gene>
    <name evidence="2" type="ORF">K469DRAFT_488177</name>
</gene>
<feature type="non-terminal residue" evidence="2">
    <location>
        <position position="64"/>
    </location>
</feature>
<feature type="compositionally biased region" description="Basic and acidic residues" evidence="1">
    <location>
        <begin position="8"/>
        <end position="27"/>
    </location>
</feature>
<evidence type="ECO:0000313" key="2">
    <source>
        <dbReference type="EMBL" id="KAF2181469.1"/>
    </source>
</evidence>
<proteinExistence type="predicted"/>
<reference evidence="2" key="1">
    <citation type="journal article" date="2020" name="Stud. Mycol.">
        <title>101 Dothideomycetes genomes: a test case for predicting lifestyles and emergence of pathogens.</title>
        <authorList>
            <person name="Haridas S."/>
            <person name="Albert R."/>
            <person name="Binder M."/>
            <person name="Bloem J."/>
            <person name="Labutti K."/>
            <person name="Salamov A."/>
            <person name="Andreopoulos B."/>
            <person name="Baker S."/>
            <person name="Barry K."/>
            <person name="Bills G."/>
            <person name="Bluhm B."/>
            <person name="Cannon C."/>
            <person name="Castanera R."/>
            <person name="Culley D."/>
            <person name="Daum C."/>
            <person name="Ezra D."/>
            <person name="Gonzalez J."/>
            <person name="Henrissat B."/>
            <person name="Kuo A."/>
            <person name="Liang C."/>
            <person name="Lipzen A."/>
            <person name="Lutzoni F."/>
            <person name="Magnuson J."/>
            <person name="Mondo S."/>
            <person name="Nolan M."/>
            <person name="Ohm R."/>
            <person name="Pangilinan J."/>
            <person name="Park H.-J."/>
            <person name="Ramirez L."/>
            <person name="Alfaro M."/>
            <person name="Sun H."/>
            <person name="Tritt A."/>
            <person name="Yoshinaga Y."/>
            <person name="Zwiers L.-H."/>
            <person name="Turgeon B."/>
            <person name="Goodwin S."/>
            <person name="Spatafora J."/>
            <person name="Crous P."/>
            <person name="Grigoriev I."/>
        </authorList>
    </citation>
    <scope>NUCLEOTIDE SEQUENCE</scope>
    <source>
        <strain evidence="2">CBS 207.26</strain>
    </source>
</reference>
<organism evidence="2 3">
    <name type="scientific">Zopfia rhizophila CBS 207.26</name>
    <dbReference type="NCBI Taxonomy" id="1314779"/>
    <lineage>
        <taxon>Eukaryota</taxon>
        <taxon>Fungi</taxon>
        <taxon>Dikarya</taxon>
        <taxon>Ascomycota</taxon>
        <taxon>Pezizomycotina</taxon>
        <taxon>Dothideomycetes</taxon>
        <taxon>Dothideomycetes incertae sedis</taxon>
        <taxon>Zopfiaceae</taxon>
        <taxon>Zopfia</taxon>
    </lineage>
</organism>
<protein>
    <recommendedName>
        <fullName evidence="4">RNase H type-1 domain-containing protein</fullName>
    </recommendedName>
</protein>
<evidence type="ECO:0000313" key="3">
    <source>
        <dbReference type="Proteomes" id="UP000800200"/>
    </source>
</evidence>
<feature type="region of interest" description="Disordered" evidence="1">
    <location>
        <begin position="1"/>
        <end position="38"/>
    </location>
</feature>
<evidence type="ECO:0008006" key="4">
    <source>
        <dbReference type="Google" id="ProtNLM"/>
    </source>
</evidence>
<dbReference type="AlphaFoldDB" id="A0A6A6DTC3"/>